<evidence type="ECO:0000313" key="11">
    <source>
        <dbReference type="Proteomes" id="UP001375370"/>
    </source>
</evidence>
<dbReference type="Gene3D" id="3.20.20.70">
    <property type="entry name" value="Aldolase class I"/>
    <property type="match status" value="1"/>
</dbReference>
<dbReference type="InterPro" id="IPR013798">
    <property type="entry name" value="Indole-3-glycerol_P_synth_dom"/>
</dbReference>
<name>A0ABZ2J609_9CHLR</name>
<dbReference type="InterPro" id="IPR013785">
    <property type="entry name" value="Aldolase_TIM"/>
</dbReference>
<dbReference type="Proteomes" id="UP001375370">
    <property type="component" value="Chromosome"/>
</dbReference>
<dbReference type="HAMAP" id="MF_00134_B">
    <property type="entry name" value="IGPS_B"/>
    <property type="match status" value="1"/>
</dbReference>
<evidence type="ECO:0000256" key="5">
    <source>
        <dbReference type="ARBA" id="ARBA00022822"/>
    </source>
</evidence>
<keyword evidence="6 8" id="KW-0057">Aromatic amino acid biosynthesis</keyword>
<comment type="catalytic activity">
    <reaction evidence="1 8">
        <text>1-(2-carboxyphenylamino)-1-deoxy-D-ribulose 5-phosphate + H(+) = (1S,2R)-1-C-(indol-3-yl)glycerol 3-phosphate + CO2 + H2O</text>
        <dbReference type="Rhea" id="RHEA:23476"/>
        <dbReference type="ChEBI" id="CHEBI:15377"/>
        <dbReference type="ChEBI" id="CHEBI:15378"/>
        <dbReference type="ChEBI" id="CHEBI:16526"/>
        <dbReference type="ChEBI" id="CHEBI:58613"/>
        <dbReference type="ChEBI" id="CHEBI:58866"/>
        <dbReference type="EC" id="4.1.1.48"/>
    </reaction>
</comment>
<comment type="similarity">
    <text evidence="8">Belongs to the TrpC family.</text>
</comment>
<gene>
    <name evidence="8 10" type="primary">trpC</name>
    <name evidence="10" type="ORF">V8247_07105</name>
</gene>
<evidence type="ECO:0000256" key="8">
    <source>
        <dbReference type="HAMAP-Rule" id="MF_00134"/>
    </source>
</evidence>
<dbReference type="SUPFAM" id="SSF51366">
    <property type="entry name" value="Ribulose-phoshate binding barrel"/>
    <property type="match status" value="1"/>
</dbReference>
<dbReference type="InterPro" id="IPR011060">
    <property type="entry name" value="RibuloseP-bd_barrel"/>
</dbReference>
<dbReference type="EMBL" id="CP146612">
    <property type="protein sequence ID" value="WWX25022.1"/>
    <property type="molecule type" value="Genomic_DNA"/>
</dbReference>
<comment type="pathway">
    <text evidence="2 8">Amino-acid biosynthesis; L-tryptophan biosynthesis; L-tryptophan from chorismate: step 4/5.</text>
</comment>
<dbReference type="CDD" id="cd00331">
    <property type="entry name" value="IGPS"/>
    <property type="match status" value="1"/>
</dbReference>
<accession>A0ABZ2J609</accession>
<dbReference type="Pfam" id="PF00218">
    <property type="entry name" value="IGPS"/>
    <property type="match status" value="1"/>
</dbReference>
<evidence type="ECO:0000256" key="1">
    <source>
        <dbReference type="ARBA" id="ARBA00001633"/>
    </source>
</evidence>
<protein>
    <recommendedName>
        <fullName evidence="8">Indole-3-glycerol phosphate synthase</fullName>
        <shortName evidence="8">IGPS</shortName>
        <ecNumber evidence="8">4.1.1.48</ecNumber>
    </recommendedName>
</protein>
<dbReference type="PANTHER" id="PTHR22854:SF2">
    <property type="entry name" value="INDOLE-3-GLYCEROL-PHOSPHATE SYNTHASE"/>
    <property type="match status" value="1"/>
</dbReference>
<proteinExistence type="inferred from homology"/>
<evidence type="ECO:0000256" key="2">
    <source>
        <dbReference type="ARBA" id="ARBA00004696"/>
    </source>
</evidence>
<reference evidence="10 11" key="1">
    <citation type="submission" date="2024-03" db="EMBL/GenBank/DDBJ databases">
        <title>A Dehalogenimonas Isolated from Estuarine Sediments Dihaloeliminates Chlorinated Alkanes.</title>
        <authorList>
            <person name="Yang Y."/>
            <person name="Wang H."/>
        </authorList>
    </citation>
    <scope>NUCLEOTIDE SEQUENCE [LARGE SCALE GENOMIC DNA]</scope>
    <source>
        <strain evidence="10 11">W</strain>
    </source>
</reference>
<evidence type="ECO:0000256" key="3">
    <source>
        <dbReference type="ARBA" id="ARBA00022605"/>
    </source>
</evidence>
<organism evidence="10 11">
    <name type="scientific">Candidatus Dehalogenimonas loeffleri</name>
    <dbReference type="NCBI Taxonomy" id="3127115"/>
    <lineage>
        <taxon>Bacteria</taxon>
        <taxon>Bacillati</taxon>
        <taxon>Chloroflexota</taxon>
        <taxon>Dehalococcoidia</taxon>
        <taxon>Dehalococcoidales</taxon>
        <taxon>Dehalococcoidaceae</taxon>
        <taxon>Dehalogenimonas</taxon>
    </lineage>
</organism>
<keyword evidence="3 8" id="KW-0028">Amino-acid biosynthesis</keyword>
<dbReference type="RefSeq" id="WP_338737155.1">
    <property type="nucleotide sequence ID" value="NZ_CP146612.1"/>
</dbReference>
<keyword evidence="11" id="KW-1185">Reference proteome</keyword>
<evidence type="ECO:0000256" key="6">
    <source>
        <dbReference type="ARBA" id="ARBA00023141"/>
    </source>
</evidence>
<dbReference type="PANTHER" id="PTHR22854">
    <property type="entry name" value="TRYPTOPHAN BIOSYNTHESIS PROTEIN"/>
    <property type="match status" value="1"/>
</dbReference>
<feature type="domain" description="Indole-3-glycerol phosphate synthase" evidence="9">
    <location>
        <begin position="3"/>
        <end position="251"/>
    </location>
</feature>
<dbReference type="PROSITE" id="PS00614">
    <property type="entry name" value="IGPS"/>
    <property type="match status" value="1"/>
</dbReference>
<keyword evidence="4 8" id="KW-0210">Decarboxylase</keyword>
<evidence type="ECO:0000256" key="4">
    <source>
        <dbReference type="ARBA" id="ARBA00022793"/>
    </source>
</evidence>
<keyword evidence="7 8" id="KW-0456">Lyase</keyword>
<dbReference type="InterPro" id="IPR001468">
    <property type="entry name" value="Indole-3-GlycerolPSynthase_CS"/>
</dbReference>
<dbReference type="EC" id="4.1.1.48" evidence="8"/>
<evidence type="ECO:0000259" key="9">
    <source>
        <dbReference type="Pfam" id="PF00218"/>
    </source>
</evidence>
<keyword evidence="5 8" id="KW-0822">Tryptophan biosynthesis</keyword>
<evidence type="ECO:0000256" key="7">
    <source>
        <dbReference type="ARBA" id="ARBA00023239"/>
    </source>
</evidence>
<dbReference type="NCBIfam" id="NF001377">
    <property type="entry name" value="PRK00278.2-4"/>
    <property type="match status" value="1"/>
</dbReference>
<dbReference type="GO" id="GO:0004425">
    <property type="term" value="F:indole-3-glycerol-phosphate synthase activity"/>
    <property type="evidence" value="ECO:0007669"/>
    <property type="project" value="UniProtKB-EC"/>
</dbReference>
<dbReference type="InterPro" id="IPR045186">
    <property type="entry name" value="Indole-3-glycerol_P_synth"/>
</dbReference>
<evidence type="ECO:0000313" key="10">
    <source>
        <dbReference type="EMBL" id="WWX25022.1"/>
    </source>
</evidence>
<sequence length="258" mass="27487">MILDDIVRATRAATAVRQQQVPLEALKRQAAQSPVPPDFTAAIARPGLSIIAEVKKASPSRGIIRPDFEPVAIARSYAGGGAAAISVLTEEQYFLGRPEYLKEIAADLGAGRPPLLRKDFITDPYQVYEARAWGASAVLLIAGILTPERLAELLELVGRQGMAALVEAHDEAEVAAAVSAGARVIGINNRDLKTFTVDINTTGRLRPLVPADRLVVSESGIATHEDMNYLRQCGVDAALIGEALMTGTEIKHLMSGGE</sequence>